<proteinExistence type="predicted"/>
<dbReference type="GO" id="GO:0005654">
    <property type="term" value="C:nucleoplasm"/>
    <property type="evidence" value="ECO:0007669"/>
    <property type="project" value="UniProtKB-ARBA"/>
</dbReference>
<dbReference type="EMBL" id="JAYKXH010000022">
    <property type="protein sequence ID" value="KAK7127730.1"/>
    <property type="molecule type" value="Genomic_DNA"/>
</dbReference>
<comment type="subcellular location">
    <subcellularLocation>
        <location evidence="1">Nucleus</location>
    </subcellularLocation>
</comment>
<evidence type="ECO:0000256" key="10">
    <source>
        <dbReference type="SAM" id="MobiDB-lite"/>
    </source>
</evidence>
<evidence type="ECO:0000313" key="14">
    <source>
        <dbReference type="Proteomes" id="UP001364617"/>
    </source>
</evidence>
<evidence type="ECO:0000259" key="12">
    <source>
        <dbReference type="PROSITE" id="PS51058"/>
    </source>
</evidence>
<dbReference type="SMART" id="SM00391">
    <property type="entry name" value="MBD"/>
    <property type="match status" value="1"/>
</dbReference>
<feature type="domain" description="CXXC-type" evidence="12">
    <location>
        <begin position="618"/>
        <end position="665"/>
    </location>
</feature>
<dbReference type="InterPro" id="IPR016177">
    <property type="entry name" value="DNA-bd_dom_sf"/>
</dbReference>
<dbReference type="GO" id="GO:0000122">
    <property type="term" value="P:negative regulation of transcription by RNA polymerase II"/>
    <property type="evidence" value="ECO:0007669"/>
    <property type="project" value="TreeGrafter"/>
</dbReference>
<dbReference type="PROSITE" id="PS50982">
    <property type="entry name" value="MBD"/>
    <property type="match status" value="1"/>
</dbReference>
<accession>A0AAN9CB81</accession>
<dbReference type="SUPFAM" id="SSF54171">
    <property type="entry name" value="DNA-binding domain"/>
    <property type="match status" value="1"/>
</dbReference>
<dbReference type="PANTHER" id="PTHR12396:SF57">
    <property type="entry name" value="METHYL-CPG-BINDING DOMAIN PROTEIN 1"/>
    <property type="match status" value="1"/>
</dbReference>
<dbReference type="PROSITE" id="PS51058">
    <property type="entry name" value="ZF_CXXC"/>
    <property type="match status" value="2"/>
</dbReference>
<evidence type="ECO:0000256" key="2">
    <source>
        <dbReference type="ARBA" id="ARBA00022723"/>
    </source>
</evidence>
<keyword evidence="5" id="KW-0805">Transcription regulation</keyword>
<dbReference type="InterPro" id="IPR001739">
    <property type="entry name" value="Methyl_CpG_DNA-bd"/>
</dbReference>
<dbReference type="GO" id="GO:0008270">
    <property type="term" value="F:zinc ion binding"/>
    <property type="evidence" value="ECO:0007669"/>
    <property type="project" value="UniProtKB-KW"/>
</dbReference>
<dbReference type="Proteomes" id="UP001364617">
    <property type="component" value="Unassembled WGS sequence"/>
</dbReference>
<keyword evidence="3 9" id="KW-0863">Zinc-finger</keyword>
<dbReference type="InterPro" id="IPR002857">
    <property type="entry name" value="Znf_CXXC"/>
</dbReference>
<evidence type="ECO:0000256" key="8">
    <source>
        <dbReference type="ARBA" id="ARBA00023242"/>
    </source>
</evidence>
<name>A0AAN9CB81_9TELE</name>
<organism evidence="13 14">
    <name type="scientific">Phoxinus phoxinus</name>
    <name type="common">Eurasian minnow</name>
    <dbReference type="NCBI Taxonomy" id="58324"/>
    <lineage>
        <taxon>Eukaryota</taxon>
        <taxon>Metazoa</taxon>
        <taxon>Chordata</taxon>
        <taxon>Craniata</taxon>
        <taxon>Vertebrata</taxon>
        <taxon>Euteleostomi</taxon>
        <taxon>Actinopterygii</taxon>
        <taxon>Neopterygii</taxon>
        <taxon>Teleostei</taxon>
        <taxon>Ostariophysi</taxon>
        <taxon>Cypriniformes</taxon>
        <taxon>Leuciscidae</taxon>
        <taxon>Phoxininae</taxon>
        <taxon>Phoxinus</taxon>
    </lineage>
</organism>
<keyword evidence="2" id="KW-0479">Metal-binding</keyword>
<sequence>METEEVAAEAPAEPISEVKDANTEENKVPVPAEPTSEDKDANTEENKVLVPAEPTSEDKDANTEENEEPVPAEPTSEVKDANIDENKILVPAEPISEVKDANTEENKEPVPAEPTSEGKDANTEENKEPVPAEPVSEVKDANTEENKEPVPAEPTSEVKDANTEEIKEPTTSTDIQGHVTDKKEAVTEIEGDSSKDVDKPPCDWLEPLDEDCEDVDSQSVDGEIESLAGSEWSGSVVSVLKTAGERGGRGAGRPRRRTQLEIDEGWEDCPPLGKGWKRKQVFRRSGNSEGRSDTYYISPRGHKVRSRVELMKHINESVDLTLFDFKTGQFLGDGPRRRKKRRVDSPMAQHGGSSTPGFQNELTNAGGTACSPGSSASHSGGTVPKLSTYSTQKAANTVTPPKCSTFTGSGTDTTLPNAATRPPVDLTGVAANPTVPPLAGSVSAGRPINGTAGARPSLFGICLRCNKTFTFEEGQTMCQNCKLEVNTSIARRRKPYKKWTPCGRCRACQTTVDCGKCVSCRNGRLRLRLNIHSRKVVKCRKRKCLHPIRKDKGVKISEGQFSKTAGSLSTAPYISKPSVSEEFEDSQSSYLQYSDSEDLSMFFGGNDGDNGLDEMGVPKVRRRSCGKCKGCVRRTDCGSCDFCMDKPKFGGRNKKRQKCRLRQCQREAMKHLLPMDEAEMLFAQGWVTRGRPRYTYGRGRPRSKKLWDFEVSDNEAEQYVTKASSVAGRMAYVYTDVPNSHMMNNIPLYNPQKVEMRSPQLHAGRAEMIKENGLQGSVISSRAFLSVRPEVLSAARCSTAAFPPSCAGESFREGNRYQGSAGQEEQQEGESCPSITQIFSMADSDPTIQGIDINHELMPLLKSLRSMVLPVLWFCVVVEGPRLQLMQCSKRSTMADTIVHIEPSFHYHISVQGQPLLPTHKLYDSHPSRLTTTEEVVALLEELERYSVCQGSGHKDSAKAPEPVLPERAATCDFLIYPEAECCEKCKAPQKA</sequence>
<feature type="compositionally biased region" description="Basic and acidic residues" evidence="10">
    <location>
        <begin position="76"/>
        <end position="87"/>
    </location>
</feature>
<protein>
    <recommendedName>
        <fullName evidence="15">Methyl-CpG-binding domain protein 1</fullName>
    </recommendedName>
</protein>
<evidence type="ECO:0000256" key="1">
    <source>
        <dbReference type="ARBA" id="ARBA00004123"/>
    </source>
</evidence>
<feature type="region of interest" description="Disordered" evidence="10">
    <location>
        <begin position="1"/>
        <end position="220"/>
    </location>
</feature>
<dbReference type="CDD" id="cd01396">
    <property type="entry name" value="MeCP2_MBD"/>
    <property type="match status" value="1"/>
</dbReference>
<feature type="compositionally biased region" description="Polar residues" evidence="10">
    <location>
        <begin position="397"/>
        <end position="417"/>
    </location>
</feature>
<feature type="compositionally biased region" description="Acidic residues" evidence="10">
    <location>
        <begin position="206"/>
        <end position="216"/>
    </location>
</feature>
<keyword evidence="4" id="KW-0862">Zinc</keyword>
<feature type="domain" description="CXXC-type" evidence="12">
    <location>
        <begin position="494"/>
        <end position="545"/>
    </location>
</feature>
<reference evidence="13 14" key="1">
    <citation type="submission" date="2024-02" db="EMBL/GenBank/DDBJ databases">
        <title>Chromosome-level genome assembly of the Eurasian Minnow (Phoxinus phoxinus).</title>
        <authorList>
            <person name="Oriowo T.O."/>
            <person name="Martin S."/>
            <person name="Stange M."/>
            <person name="Chrysostomakis Y."/>
            <person name="Brown T."/>
            <person name="Winkler S."/>
            <person name="Kukowka S."/>
            <person name="Myers E.W."/>
            <person name="Bohne A."/>
        </authorList>
    </citation>
    <scope>NUCLEOTIDE SEQUENCE [LARGE SCALE GENOMIC DNA]</scope>
    <source>
        <strain evidence="13">ZFMK-TIS-60720</strain>
        <tissue evidence="13">Whole Organism</tissue>
    </source>
</reference>
<dbReference type="PANTHER" id="PTHR12396">
    <property type="entry name" value="METHYL-CPG BINDING PROTEIN, MBD"/>
    <property type="match status" value="1"/>
</dbReference>
<evidence type="ECO:0000259" key="11">
    <source>
        <dbReference type="PROSITE" id="PS50982"/>
    </source>
</evidence>
<feature type="compositionally biased region" description="Basic and acidic residues" evidence="10">
    <location>
        <begin position="96"/>
        <end position="168"/>
    </location>
</feature>
<feature type="compositionally biased region" description="Polar residues" evidence="10">
    <location>
        <begin position="351"/>
        <end position="385"/>
    </location>
</feature>
<evidence type="ECO:0000256" key="4">
    <source>
        <dbReference type="ARBA" id="ARBA00022833"/>
    </source>
</evidence>
<feature type="region of interest" description="Disordered" evidence="10">
    <location>
        <begin position="397"/>
        <end position="418"/>
    </location>
</feature>
<evidence type="ECO:0000256" key="5">
    <source>
        <dbReference type="ARBA" id="ARBA00023015"/>
    </source>
</evidence>
<gene>
    <name evidence="13" type="ORF">R3I93_020345</name>
</gene>
<evidence type="ECO:0000256" key="3">
    <source>
        <dbReference type="ARBA" id="ARBA00022771"/>
    </source>
</evidence>
<keyword evidence="6" id="KW-0238">DNA-binding</keyword>
<keyword evidence="7" id="KW-0804">Transcription</keyword>
<dbReference type="Pfam" id="PF02008">
    <property type="entry name" value="zf-CXXC"/>
    <property type="match status" value="2"/>
</dbReference>
<evidence type="ECO:0000256" key="7">
    <source>
        <dbReference type="ARBA" id="ARBA00023163"/>
    </source>
</evidence>
<feature type="compositionally biased region" description="Basic and acidic residues" evidence="10">
    <location>
        <begin position="36"/>
        <end position="47"/>
    </location>
</feature>
<keyword evidence="14" id="KW-1185">Reference proteome</keyword>
<dbReference type="GO" id="GO:0006346">
    <property type="term" value="P:DNA methylation-dependent constitutive heterochromatin formation"/>
    <property type="evidence" value="ECO:0007669"/>
    <property type="project" value="TreeGrafter"/>
</dbReference>
<comment type="caution">
    <text evidence="13">The sequence shown here is derived from an EMBL/GenBank/DDBJ whole genome shotgun (WGS) entry which is preliminary data.</text>
</comment>
<feature type="region of interest" description="Disordered" evidence="10">
    <location>
        <begin position="813"/>
        <end position="832"/>
    </location>
</feature>
<evidence type="ECO:0000313" key="13">
    <source>
        <dbReference type="EMBL" id="KAK7127730.1"/>
    </source>
</evidence>
<keyword evidence="8" id="KW-0539">Nucleus</keyword>
<dbReference type="Pfam" id="PF01429">
    <property type="entry name" value="MBD"/>
    <property type="match status" value="1"/>
</dbReference>
<feature type="compositionally biased region" description="Basic and acidic residues" evidence="10">
    <location>
        <begin position="179"/>
        <end position="201"/>
    </location>
</feature>
<feature type="region of interest" description="Disordered" evidence="10">
    <location>
        <begin position="332"/>
        <end position="385"/>
    </location>
</feature>
<evidence type="ECO:0008006" key="15">
    <source>
        <dbReference type="Google" id="ProtNLM"/>
    </source>
</evidence>
<dbReference type="GO" id="GO:0008327">
    <property type="term" value="F:methyl-CpG binding"/>
    <property type="evidence" value="ECO:0007669"/>
    <property type="project" value="TreeGrafter"/>
</dbReference>
<evidence type="ECO:0000256" key="9">
    <source>
        <dbReference type="PROSITE-ProRule" id="PRU00509"/>
    </source>
</evidence>
<feature type="domain" description="MBD" evidence="11">
    <location>
        <begin position="262"/>
        <end position="330"/>
    </location>
</feature>
<evidence type="ECO:0000256" key="6">
    <source>
        <dbReference type="ARBA" id="ARBA00023125"/>
    </source>
</evidence>
<dbReference type="Gene3D" id="3.30.890.10">
    <property type="entry name" value="Methyl-cpg-binding Protein 2, Chain A"/>
    <property type="match status" value="1"/>
</dbReference>
<feature type="compositionally biased region" description="Basic and acidic residues" evidence="10">
    <location>
        <begin position="16"/>
        <end position="27"/>
    </location>
</feature>
<dbReference type="AlphaFoldDB" id="A0AAN9CB81"/>